<evidence type="ECO:0000256" key="3">
    <source>
        <dbReference type="ARBA" id="ARBA00022475"/>
    </source>
</evidence>
<dbReference type="PANTHER" id="PTHR30221:SF1">
    <property type="entry name" value="SMALL-CONDUCTANCE MECHANOSENSITIVE CHANNEL"/>
    <property type="match status" value="1"/>
</dbReference>
<dbReference type="GO" id="GO:0005886">
    <property type="term" value="C:plasma membrane"/>
    <property type="evidence" value="ECO:0007669"/>
    <property type="project" value="UniProtKB-SubCell"/>
</dbReference>
<evidence type="ECO:0000256" key="2">
    <source>
        <dbReference type="ARBA" id="ARBA00008017"/>
    </source>
</evidence>
<name>A0A382K671_9ZZZZ</name>
<dbReference type="InterPro" id="IPR049278">
    <property type="entry name" value="MS_channel_C"/>
</dbReference>
<comment type="subcellular location">
    <subcellularLocation>
        <location evidence="1">Cell membrane</location>
        <topology evidence="1">Multi-pass membrane protein</topology>
    </subcellularLocation>
</comment>
<evidence type="ECO:0000256" key="5">
    <source>
        <dbReference type="ARBA" id="ARBA00022989"/>
    </source>
</evidence>
<keyword evidence="4 7" id="KW-0812">Transmembrane</keyword>
<dbReference type="InterPro" id="IPR045275">
    <property type="entry name" value="MscS_archaea/bacteria_type"/>
</dbReference>
<proteinExistence type="inferred from homology"/>
<dbReference type="PANTHER" id="PTHR30221">
    <property type="entry name" value="SMALL-CONDUCTANCE MECHANOSENSITIVE CHANNEL"/>
    <property type="match status" value="1"/>
</dbReference>
<feature type="transmembrane region" description="Helical" evidence="7">
    <location>
        <begin position="83"/>
        <end position="105"/>
    </location>
</feature>
<dbReference type="GO" id="GO:0008381">
    <property type="term" value="F:mechanosensitive monoatomic ion channel activity"/>
    <property type="evidence" value="ECO:0007669"/>
    <property type="project" value="InterPro"/>
</dbReference>
<evidence type="ECO:0000259" key="9">
    <source>
        <dbReference type="Pfam" id="PF21082"/>
    </source>
</evidence>
<dbReference type="InterPro" id="IPR006685">
    <property type="entry name" value="MscS_channel_2nd"/>
</dbReference>
<gene>
    <name evidence="11" type="ORF">METZ01_LOCUS272642</name>
</gene>
<comment type="similarity">
    <text evidence="2">Belongs to the MscS (TC 1.A.23) family.</text>
</comment>
<keyword evidence="5 7" id="KW-1133">Transmembrane helix</keyword>
<dbReference type="Gene3D" id="1.10.287.1260">
    <property type="match status" value="1"/>
</dbReference>
<dbReference type="InterPro" id="IPR049142">
    <property type="entry name" value="MS_channel_1st"/>
</dbReference>
<feature type="transmembrane region" description="Helical" evidence="7">
    <location>
        <begin position="51"/>
        <end position="71"/>
    </location>
</feature>
<keyword evidence="3" id="KW-1003">Cell membrane</keyword>
<evidence type="ECO:0000259" key="8">
    <source>
        <dbReference type="Pfam" id="PF00924"/>
    </source>
</evidence>
<dbReference type="AlphaFoldDB" id="A0A382K671"/>
<dbReference type="InterPro" id="IPR023408">
    <property type="entry name" value="MscS_beta-dom_sf"/>
</dbReference>
<evidence type="ECO:0000256" key="6">
    <source>
        <dbReference type="ARBA" id="ARBA00023136"/>
    </source>
</evidence>
<feature type="domain" description="Mechanosensitive ion channel transmembrane helices 2/3" evidence="10">
    <location>
        <begin position="89"/>
        <end position="130"/>
    </location>
</feature>
<evidence type="ECO:0000259" key="10">
    <source>
        <dbReference type="Pfam" id="PF21088"/>
    </source>
</evidence>
<accession>A0A382K671</accession>
<dbReference type="Gene3D" id="3.30.70.100">
    <property type="match status" value="1"/>
</dbReference>
<feature type="domain" description="Mechanosensitive ion channel MscS C-terminal" evidence="9">
    <location>
        <begin position="207"/>
        <end position="290"/>
    </location>
</feature>
<dbReference type="SUPFAM" id="SSF50182">
    <property type="entry name" value="Sm-like ribonucleoproteins"/>
    <property type="match status" value="1"/>
</dbReference>
<dbReference type="SUPFAM" id="SSF82689">
    <property type="entry name" value="Mechanosensitive channel protein MscS (YggB), C-terminal domain"/>
    <property type="match status" value="1"/>
</dbReference>
<evidence type="ECO:0008006" key="12">
    <source>
        <dbReference type="Google" id="ProtNLM"/>
    </source>
</evidence>
<protein>
    <recommendedName>
        <fullName evidence="12">Mechanosensitive ion channel protein</fullName>
    </recommendedName>
</protein>
<sequence length="304" mass="33608">RSNTTLDDQFIALLHRPVFVSFVLLGLGLATDRLQLPQTADFVTLGILKTIAIVVWHNLSRALVEIVLTALTRSGHKAVHLSMLPLLNNVFKVTLLAIAVYFIFLAWSIDVAAWLATAGIVGLALSFAAKDTLSNLFAGLSLVADAPYKLVDYIVLDSGERGKVTFIGLRSTRILTRDDIEITIPNGVIGNAKIINEAGGPSEKRRIRIPIGVAYGSNVDKVIEILDRVAESHNEVCITPAARVRFRKFGDSSLDFELLCWINQPVDRGRMEHELNCTVYKLFQEEGIEIPFPQREVHVRSLPS</sequence>
<evidence type="ECO:0000256" key="7">
    <source>
        <dbReference type="SAM" id="Phobius"/>
    </source>
</evidence>
<dbReference type="Gene3D" id="2.30.30.60">
    <property type="match status" value="1"/>
</dbReference>
<feature type="transmembrane region" description="Helical" evidence="7">
    <location>
        <begin position="111"/>
        <end position="129"/>
    </location>
</feature>
<reference evidence="11" key="1">
    <citation type="submission" date="2018-05" db="EMBL/GenBank/DDBJ databases">
        <authorList>
            <person name="Lanie J.A."/>
            <person name="Ng W.-L."/>
            <person name="Kazmierczak K.M."/>
            <person name="Andrzejewski T.M."/>
            <person name="Davidsen T.M."/>
            <person name="Wayne K.J."/>
            <person name="Tettelin H."/>
            <person name="Glass J.I."/>
            <person name="Rusch D."/>
            <person name="Podicherti R."/>
            <person name="Tsui H.-C.T."/>
            <person name="Winkler M.E."/>
        </authorList>
    </citation>
    <scope>NUCLEOTIDE SEQUENCE</scope>
</reference>
<organism evidence="11">
    <name type="scientific">marine metagenome</name>
    <dbReference type="NCBI Taxonomy" id="408172"/>
    <lineage>
        <taxon>unclassified sequences</taxon>
        <taxon>metagenomes</taxon>
        <taxon>ecological metagenomes</taxon>
    </lineage>
</organism>
<dbReference type="InterPro" id="IPR011014">
    <property type="entry name" value="MscS_channel_TM-2"/>
</dbReference>
<feature type="non-terminal residue" evidence="11">
    <location>
        <position position="1"/>
    </location>
</feature>
<keyword evidence="6 7" id="KW-0472">Membrane</keyword>
<dbReference type="SUPFAM" id="SSF82861">
    <property type="entry name" value="Mechanosensitive channel protein MscS (YggB), transmembrane region"/>
    <property type="match status" value="1"/>
</dbReference>
<feature type="domain" description="Mechanosensitive ion channel MscS" evidence="8">
    <location>
        <begin position="131"/>
        <end position="196"/>
    </location>
</feature>
<dbReference type="EMBL" id="UINC01078580">
    <property type="protein sequence ID" value="SVC19788.1"/>
    <property type="molecule type" value="Genomic_DNA"/>
</dbReference>
<dbReference type="InterPro" id="IPR010920">
    <property type="entry name" value="LSM_dom_sf"/>
</dbReference>
<dbReference type="InterPro" id="IPR011066">
    <property type="entry name" value="MscS_channel_C_sf"/>
</dbReference>
<dbReference type="Pfam" id="PF21088">
    <property type="entry name" value="MS_channel_1st"/>
    <property type="match status" value="1"/>
</dbReference>
<evidence type="ECO:0000256" key="1">
    <source>
        <dbReference type="ARBA" id="ARBA00004651"/>
    </source>
</evidence>
<feature type="transmembrane region" description="Helical" evidence="7">
    <location>
        <begin position="12"/>
        <end position="31"/>
    </location>
</feature>
<dbReference type="Pfam" id="PF21082">
    <property type="entry name" value="MS_channel_3rd"/>
    <property type="match status" value="1"/>
</dbReference>
<evidence type="ECO:0000256" key="4">
    <source>
        <dbReference type="ARBA" id="ARBA00022692"/>
    </source>
</evidence>
<dbReference type="Pfam" id="PF00924">
    <property type="entry name" value="MS_channel_2nd"/>
    <property type="match status" value="1"/>
</dbReference>
<evidence type="ECO:0000313" key="11">
    <source>
        <dbReference type="EMBL" id="SVC19788.1"/>
    </source>
</evidence>